<organism evidence="1 2">
    <name type="scientific">Paenibacillus phytohabitans</name>
    <dbReference type="NCBI Taxonomy" id="2654978"/>
    <lineage>
        <taxon>Bacteria</taxon>
        <taxon>Bacillati</taxon>
        <taxon>Bacillota</taxon>
        <taxon>Bacilli</taxon>
        <taxon>Bacillales</taxon>
        <taxon>Paenibacillaceae</taxon>
        <taxon>Paenibacillus</taxon>
    </lineage>
</organism>
<proteinExistence type="predicted"/>
<reference evidence="1 2" key="1">
    <citation type="submission" date="2019-10" db="EMBL/GenBank/DDBJ databases">
        <title>Description of Paenibacillus terricola sp. nov.</title>
        <authorList>
            <person name="Carlier A."/>
            <person name="Qi S."/>
        </authorList>
    </citation>
    <scope>NUCLEOTIDE SEQUENCE [LARGE SCALE GENOMIC DNA]</scope>
    <source>
        <strain evidence="1 2">LMG 31459</strain>
    </source>
</reference>
<comment type="caution">
    <text evidence="1">The sequence shown here is derived from an EMBL/GenBank/DDBJ whole genome shotgun (WGS) entry which is preliminary data.</text>
</comment>
<accession>A0ABX1YKG7</accession>
<name>A0ABX1YKG7_9BACL</name>
<dbReference type="RefSeq" id="WP_171718249.1">
    <property type="nucleotide sequence ID" value="NZ_WHOB01000051.1"/>
</dbReference>
<protein>
    <submittedName>
        <fullName evidence="1">Uncharacterized protein</fullName>
    </submittedName>
</protein>
<dbReference type="EMBL" id="WHOB01000051">
    <property type="protein sequence ID" value="NOU80616.1"/>
    <property type="molecule type" value="Genomic_DNA"/>
</dbReference>
<gene>
    <name evidence="1" type="ORF">GC101_17265</name>
</gene>
<sequence>MNISFDHLEQALGRVLTADEVLKISSLASMDALNENAGAQHILNRAFMVVGALARNSEPCREGWPIQIQRSCDMKKFTFKEGERLTFFWNRGNEALTGVKATAKDTEDQGVWFEFEGDDLESFVAYSEMHLFVREGSTQPEGTHALSVNQITEAHFGNVDADTFLRLIESLII</sequence>
<dbReference type="Proteomes" id="UP000596857">
    <property type="component" value="Unassembled WGS sequence"/>
</dbReference>
<evidence type="ECO:0000313" key="2">
    <source>
        <dbReference type="Proteomes" id="UP000596857"/>
    </source>
</evidence>
<keyword evidence="2" id="KW-1185">Reference proteome</keyword>
<evidence type="ECO:0000313" key="1">
    <source>
        <dbReference type="EMBL" id="NOU80616.1"/>
    </source>
</evidence>